<evidence type="ECO:0000256" key="1">
    <source>
        <dbReference type="SAM" id="MobiDB-lite"/>
    </source>
</evidence>
<accession>A0A8X6RU17</accession>
<feature type="region of interest" description="Disordered" evidence="1">
    <location>
        <begin position="1"/>
        <end position="23"/>
    </location>
</feature>
<dbReference type="Proteomes" id="UP000887159">
    <property type="component" value="Unassembled WGS sequence"/>
</dbReference>
<organism evidence="2 3">
    <name type="scientific">Trichonephila clavipes</name>
    <name type="common">Golden silk orbweaver</name>
    <name type="synonym">Nephila clavipes</name>
    <dbReference type="NCBI Taxonomy" id="2585209"/>
    <lineage>
        <taxon>Eukaryota</taxon>
        <taxon>Metazoa</taxon>
        <taxon>Ecdysozoa</taxon>
        <taxon>Arthropoda</taxon>
        <taxon>Chelicerata</taxon>
        <taxon>Arachnida</taxon>
        <taxon>Araneae</taxon>
        <taxon>Araneomorphae</taxon>
        <taxon>Entelegynae</taxon>
        <taxon>Araneoidea</taxon>
        <taxon>Nephilidae</taxon>
        <taxon>Trichonephila</taxon>
    </lineage>
</organism>
<feature type="region of interest" description="Disordered" evidence="1">
    <location>
        <begin position="123"/>
        <end position="145"/>
    </location>
</feature>
<dbReference type="EMBL" id="BMAU01021205">
    <property type="protein sequence ID" value="GFX99067.1"/>
    <property type="molecule type" value="Genomic_DNA"/>
</dbReference>
<evidence type="ECO:0000313" key="3">
    <source>
        <dbReference type="Proteomes" id="UP000887159"/>
    </source>
</evidence>
<dbReference type="AlphaFoldDB" id="A0A8X6RU17"/>
<gene>
    <name evidence="2" type="primary">g.25119</name>
    <name evidence="2" type="ORF">TNCV_4810151</name>
</gene>
<keyword evidence="3" id="KW-1185">Reference proteome</keyword>
<dbReference type="PANTHER" id="PTHR46114:SF1">
    <property type="entry name" value="ZAD DOMAIN-CONTAINING PROTEIN"/>
    <property type="match status" value="1"/>
</dbReference>
<comment type="caution">
    <text evidence="2">The sequence shown here is derived from an EMBL/GenBank/DDBJ whole genome shotgun (WGS) entry which is preliminary data.</text>
</comment>
<dbReference type="SUPFAM" id="SSF56219">
    <property type="entry name" value="DNase I-like"/>
    <property type="match status" value="1"/>
</dbReference>
<dbReference type="InterPro" id="IPR036691">
    <property type="entry name" value="Endo/exonu/phosph_ase_sf"/>
</dbReference>
<evidence type="ECO:0000313" key="2">
    <source>
        <dbReference type="EMBL" id="GFX99067.1"/>
    </source>
</evidence>
<sequence>MASSTECPLFPKPRKGTTGPAQPEVGAVLRSSLKDRFPIFMFPPLPLTGVEAALVALTPSRSGTFLGCLYLCPTKSNYRNLGADLDGIFKIFKSAFLAGDYNAKHTSWGCNYSDPRVNWLKSDFSQTQRPSRKRKYPDSEQHGFRPRLSTSHQLLRVVEFIKEGNNKDECTAAVFLDIQKAFDRKDISYPTIIRSAIRPVPHGPDLPIPSPPDTLDIILDDLDQISHISSDSDDGYDPGTNDPELFSQSDLNDLVRDLGLPKDTVEVLGSRLKERHLLNSEPEEWRVFIDWSKRSLKAVLLHNGNRYASVPVGHSVHLKECYENLEFILNKLSYSDHKWTICGDLKVISMLLGQQSGYTKFPCFLWEWDSRDRKQHYVKQAWPIRKDLIPGVKNVERQSLVDPKKILFAPLHIKLGLMKQFVKALDKEGECFKYLCELCFGLSDV</sequence>
<dbReference type="PANTHER" id="PTHR46114">
    <property type="entry name" value="APPLE DOMAIN-CONTAINING PROTEIN"/>
    <property type="match status" value="1"/>
</dbReference>
<protein>
    <submittedName>
        <fullName evidence="2">Uncharacterized protein</fullName>
    </submittedName>
</protein>
<name>A0A8X6RU17_TRICX</name>
<proteinExistence type="predicted"/>
<reference evidence="2" key="1">
    <citation type="submission" date="2020-08" db="EMBL/GenBank/DDBJ databases">
        <title>Multicomponent nature underlies the extraordinary mechanical properties of spider dragline silk.</title>
        <authorList>
            <person name="Kono N."/>
            <person name="Nakamura H."/>
            <person name="Mori M."/>
            <person name="Yoshida Y."/>
            <person name="Ohtoshi R."/>
            <person name="Malay A.D."/>
            <person name="Moran D.A.P."/>
            <person name="Tomita M."/>
            <person name="Numata K."/>
            <person name="Arakawa K."/>
        </authorList>
    </citation>
    <scope>NUCLEOTIDE SEQUENCE</scope>
</reference>